<name>A0ABT5N9C9_9PSED</name>
<dbReference type="EMBL" id="JAMDHD010000014">
    <property type="protein sequence ID" value="MDD0984858.1"/>
    <property type="molecule type" value="Genomic_DNA"/>
</dbReference>
<dbReference type="InterPro" id="IPR008966">
    <property type="entry name" value="Adhesion_dom_sf"/>
</dbReference>
<dbReference type="Proteomes" id="UP001148189">
    <property type="component" value="Unassembled WGS sequence"/>
</dbReference>
<dbReference type="SUPFAM" id="SSF49401">
    <property type="entry name" value="Bacterial adhesins"/>
    <property type="match status" value="1"/>
</dbReference>
<accession>A0ABT5N9C9</accession>
<dbReference type="RefSeq" id="WP_057438259.1">
    <property type="nucleotide sequence ID" value="NZ_CP077085.1"/>
</dbReference>
<dbReference type="InterPro" id="IPR010546">
    <property type="entry name" value="DUF1120"/>
</dbReference>
<evidence type="ECO:0000313" key="3">
    <source>
        <dbReference type="Proteomes" id="UP001148189"/>
    </source>
</evidence>
<protein>
    <submittedName>
        <fullName evidence="2">DUF1120 domain-containing protein</fullName>
    </submittedName>
</protein>
<gene>
    <name evidence="2" type="ORF">M5G21_07790</name>
</gene>
<comment type="caution">
    <text evidence="2">The sequence shown here is derived from an EMBL/GenBank/DDBJ whole genome shotgun (WGS) entry which is preliminary data.</text>
</comment>
<keyword evidence="3" id="KW-1185">Reference proteome</keyword>
<feature type="chain" id="PRO_5045761147" evidence="1">
    <location>
        <begin position="23"/>
        <end position="208"/>
    </location>
</feature>
<feature type="signal peptide" evidence="1">
    <location>
        <begin position="1"/>
        <end position="22"/>
    </location>
</feature>
<sequence length="208" mass="22202">MNKSLNLVGTALLLASASSAFAASTVDLTVKGLITPSACTLTVPGAIDFGKISAKDLNPDTQTRIEDKTLQLTVNCEAMTLFAINPVDNRAGTSHGTNASGYGLGLINGTEKLGMYVVIVRNPVADIPSQMLQFRDGTWRMQWDDDYVAPNRLIAFGSFVPDVGYLPHPLETASVEIVLNTWIAPANTLTLTDEVALDGSATLEVKYL</sequence>
<proteinExistence type="predicted"/>
<evidence type="ECO:0000313" key="2">
    <source>
        <dbReference type="EMBL" id="MDD0984858.1"/>
    </source>
</evidence>
<organism evidence="2 3">
    <name type="scientific">Pseudomonas shahriarae</name>
    <dbReference type="NCBI Taxonomy" id="2745512"/>
    <lineage>
        <taxon>Bacteria</taxon>
        <taxon>Pseudomonadati</taxon>
        <taxon>Pseudomonadota</taxon>
        <taxon>Gammaproteobacteria</taxon>
        <taxon>Pseudomonadales</taxon>
        <taxon>Pseudomonadaceae</taxon>
        <taxon>Pseudomonas</taxon>
    </lineage>
</organism>
<reference evidence="2" key="1">
    <citation type="submission" date="2022-05" db="EMBL/GenBank/DDBJ databases">
        <title>Novel Pseudomonas spp. Isolated from a Rainbow Trout Aquaculture Facility.</title>
        <authorList>
            <person name="Testerman T."/>
            <person name="Graf J."/>
        </authorList>
    </citation>
    <scope>NUCLEOTIDE SEQUENCE</scope>
    <source>
        <strain evidence="2">ID1050</strain>
    </source>
</reference>
<dbReference type="GeneID" id="97827246"/>
<keyword evidence="1" id="KW-0732">Signal</keyword>
<dbReference type="Pfam" id="PF06551">
    <property type="entry name" value="DUF1120"/>
    <property type="match status" value="1"/>
</dbReference>
<evidence type="ECO:0000256" key="1">
    <source>
        <dbReference type="SAM" id="SignalP"/>
    </source>
</evidence>